<dbReference type="InterPro" id="IPR016032">
    <property type="entry name" value="Sig_transdc_resp-reg_C-effctor"/>
</dbReference>
<dbReference type="Gene3D" id="1.10.10.10">
    <property type="entry name" value="Winged helix-like DNA-binding domain superfamily/Winged helix DNA-binding domain"/>
    <property type="match status" value="1"/>
</dbReference>
<name>A0ABX8E0G2_9SPHN</name>
<keyword evidence="2" id="KW-0238">DNA-binding</keyword>
<dbReference type="InterPro" id="IPR036388">
    <property type="entry name" value="WH-like_DNA-bd_sf"/>
</dbReference>
<evidence type="ECO:0000256" key="2">
    <source>
        <dbReference type="ARBA" id="ARBA00023125"/>
    </source>
</evidence>
<proteinExistence type="predicted"/>
<dbReference type="PROSITE" id="PS50043">
    <property type="entry name" value="HTH_LUXR_2"/>
    <property type="match status" value="1"/>
</dbReference>
<dbReference type="InterPro" id="IPR011990">
    <property type="entry name" value="TPR-like_helical_dom_sf"/>
</dbReference>
<reference evidence="5 6" key="1">
    <citation type="journal article" date="2021" name="Int. J. Syst. Evol. Microbiol.">
        <title>Novosphingobium decolorationis sp. nov., an aniline blue-decolourizing bacterium isolated from East Pacific sediment.</title>
        <authorList>
            <person name="Chen X."/>
            <person name="Dong B."/>
            <person name="Chen T."/>
            <person name="Ren N."/>
            <person name="Wang J."/>
            <person name="Xu Y."/>
            <person name="Yang J."/>
            <person name="Zhu S."/>
            <person name="Chen J."/>
        </authorList>
    </citation>
    <scope>NUCLEOTIDE SEQUENCE [LARGE SCALE GENOMIC DNA]</scope>
    <source>
        <strain evidence="5 6">502str22</strain>
    </source>
</reference>
<dbReference type="PRINTS" id="PR00038">
    <property type="entry name" value="HTHLUXR"/>
</dbReference>
<feature type="domain" description="HTH luxR-type" evidence="4">
    <location>
        <begin position="733"/>
        <end position="798"/>
    </location>
</feature>
<keyword evidence="3" id="KW-0804">Transcription</keyword>
<dbReference type="InterPro" id="IPR000792">
    <property type="entry name" value="Tscrpt_reg_LuxR_C"/>
</dbReference>
<dbReference type="PANTHER" id="PTHR44688:SF16">
    <property type="entry name" value="DNA-BINDING TRANSCRIPTIONAL ACTIVATOR DEVR_DOSR"/>
    <property type="match status" value="1"/>
</dbReference>
<dbReference type="SUPFAM" id="SSF46894">
    <property type="entry name" value="C-terminal effector domain of the bipartite response regulators"/>
    <property type="match status" value="1"/>
</dbReference>
<dbReference type="SMART" id="SM00421">
    <property type="entry name" value="HTH_LUXR"/>
    <property type="match status" value="1"/>
</dbReference>
<evidence type="ECO:0000259" key="4">
    <source>
        <dbReference type="PROSITE" id="PS50043"/>
    </source>
</evidence>
<dbReference type="PANTHER" id="PTHR44688">
    <property type="entry name" value="DNA-BINDING TRANSCRIPTIONAL ACTIVATOR DEVR_DOSR"/>
    <property type="match status" value="1"/>
</dbReference>
<evidence type="ECO:0000313" key="5">
    <source>
        <dbReference type="EMBL" id="QVM82607.1"/>
    </source>
</evidence>
<dbReference type="Pfam" id="PF00196">
    <property type="entry name" value="GerE"/>
    <property type="match status" value="1"/>
</dbReference>
<dbReference type="RefSeq" id="WP_213501827.1">
    <property type="nucleotide sequence ID" value="NZ_CP054856.1"/>
</dbReference>
<dbReference type="Gene3D" id="1.25.40.10">
    <property type="entry name" value="Tetratricopeptide repeat domain"/>
    <property type="match status" value="1"/>
</dbReference>
<gene>
    <name evidence="5" type="ORF">HT578_01820</name>
</gene>
<dbReference type="EMBL" id="CP054856">
    <property type="protein sequence ID" value="QVM82607.1"/>
    <property type="molecule type" value="Genomic_DNA"/>
</dbReference>
<sequence length="800" mass="87768">MRIEAELRPASSQSALDKLMAARARLVVVAAPAGYGKSALLQSFADSLGMRIEGPVSQGPGVRIVDDGAYLDAARVHTLIGEGETGERVVLASRNLPPIDWLSLQMSGKAQVVGVEDMRLGLGETSALLEGRVSGSDDLARRLHQDTAGWPAAALAGVEILRSRDRGADPAAPLLQGAAARGFFRTFVDDVLPADLVAFLSRCAVFDLLSKDLVEVAFGPRGAADFLRCRDEFMLFVPSERDGFLKLPPALRRHFNRVHPVAPEDDAQALLATISWHEAQGLEDVAIDYLLRMDLAEEAARLLALHAPRIRRQQGDSPKMLGWLESVEHKGGYLGHELQLWYVRALAFSMRLDEAEARLERIVPQLAEGDDAAMAFAERLRITVAARRGDAEQTRQLSQDWLDRWANDDALQAAGVAIMYALAHGYAFDERACRRMLLMARHYSTQSANEAGNVWAMGIEALTELDGGRAQLALDIIERAESHAQSACGRNSTVAKMLGLISATVQLELDNFEAVKDGLDHGYATSSYGLPRLHIAAQEAMTASVEHSQGINAALLSVHQDGIHGWFYSHMGQLLGVRMLIRAGRVEEASTRFDAVRDAMANRMDARMELDFQAVEAWLRFAHGDAAGARELLLPLIDFAELHGQRRWMTSLMLLRAACEWALGELGTARRCFSRAIAVAASGQLLRTVLDLEWALRAMIAHMVFDDQISTQSRHFMANIMARMGMTPPEDAEAAPLEKLTAREAEVLMALDSGMIARDIADRLDVSLCTLKWHIKNVYGKLGVRNRTGAITVARRFGLI</sequence>
<keyword evidence="1" id="KW-0805">Transcription regulation</keyword>
<organism evidence="5 6">
    <name type="scientific">Novosphingobium decolorationis</name>
    <dbReference type="NCBI Taxonomy" id="2698673"/>
    <lineage>
        <taxon>Bacteria</taxon>
        <taxon>Pseudomonadati</taxon>
        <taxon>Pseudomonadota</taxon>
        <taxon>Alphaproteobacteria</taxon>
        <taxon>Sphingomonadales</taxon>
        <taxon>Sphingomonadaceae</taxon>
        <taxon>Novosphingobium</taxon>
    </lineage>
</organism>
<protein>
    <recommendedName>
        <fullName evidence="4">HTH luxR-type domain-containing protein</fullName>
    </recommendedName>
</protein>
<dbReference type="Proteomes" id="UP000677126">
    <property type="component" value="Chromosome"/>
</dbReference>
<evidence type="ECO:0000313" key="6">
    <source>
        <dbReference type="Proteomes" id="UP000677126"/>
    </source>
</evidence>
<accession>A0ABX8E0G2</accession>
<dbReference type="CDD" id="cd06170">
    <property type="entry name" value="LuxR_C_like"/>
    <property type="match status" value="1"/>
</dbReference>
<evidence type="ECO:0000256" key="3">
    <source>
        <dbReference type="ARBA" id="ARBA00023163"/>
    </source>
</evidence>
<evidence type="ECO:0000256" key="1">
    <source>
        <dbReference type="ARBA" id="ARBA00023015"/>
    </source>
</evidence>
<keyword evidence="6" id="KW-1185">Reference proteome</keyword>
<dbReference type="PROSITE" id="PS00622">
    <property type="entry name" value="HTH_LUXR_1"/>
    <property type="match status" value="1"/>
</dbReference>